<dbReference type="EMBL" id="CM000837">
    <property type="protein sequence ID" value="KRH63512.1"/>
    <property type="molecule type" value="Genomic_DNA"/>
</dbReference>
<accession>K7KKW6</accession>
<organism evidence="1">
    <name type="scientific">Glycine max</name>
    <name type="common">Soybean</name>
    <name type="synonym">Glycine hispida</name>
    <dbReference type="NCBI Taxonomy" id="3847"/>
    <lineage>
        <taxon>Eukaryota</taxon>
        <taxon>Viridiplantae</taxon>
        <taxon>Streptophyta</taxon>
        <taxon>Embryophyta</taxon>
        <taxon>Tracheophyta</taxon>
        <taxon>Spermatophyta</taxon>
        <taxon>Magnoliopsida</taxon>
        <taxon>eudicotyledons</taxon>
        <taxon>Gunneridae</taxon>
        <taxon>Pentapetalae</taxon>
        <taxon>rosids</taxon>
        <taxon>fabids</taxon>
        <taxon>Fabales</taxon>
        <taxon>Fabaceae</taxon>
        <taxon>Papilionoideae</taxon>
        <taxon>50 kb inversion clade</taxon>
        <taxon>NPAAA clade</taxon>
        <taxon>indigoferoid/millettioid clade</taxon>
        <taxon>Phaseoleae</taxon>
        <taxon>Glycine</taxon>
        <taxon>Glycine subgen. Soja</taxon>
    </lineage>
</organism>
<evidence type="ECO:0000313" key="2">
    <source>
        <dbReference type="EnsemblPlants" id="KRH63512"/>
    </source>
</evidence>
<dbReference type="Proteomes" id="UP000008827">
    <property type="component" value="Chromosome 4"/>
</dbReference>
<evidence type="ECO:0000313" key="1">
    <source>
        <dbReference type="EMBL" id="KRH63512.1"/>
    </source>
</evidence>
<sequence>MKISVRIIHASSYYRNVPVSRKGTLHQTYSEGRSFERDSSIQRTLWPLKPSLLENDMQINKFFLHQSIQVHCRVYVLDSHYSGILSWQLQAWLRQQV</sequence>
<reference evidence="1 2" key="1">
    <citation type="journal article" date="2010" name="Nature">
        <title>Genome sequence of the palaeopolyploid soybean.</title>
        <authorList>
            <person name="Schmutz J."/>
            <person name="Cannon S.B."/>
            <person name="Schlueter J."/>
            <person name="Ma J."/>
            <person name="Mitros T."/>
            <person name="Nelson W."/>
            <person name="Hyten D.L."/>
            <person name="Song Q."/>
            <person name="Thelen J.J."/>
            <person name="Cheng J."/>
            <person name="Xu D."/>
            <person name="Hellsten U."/>
            <person name="May G.D."/>
            <person name="Yu Y."/>
            <person name="Sakurai T."/>
            <person name="Umezawa T."/>
            <person name="Bhattacharyya M.K."/>
            <person name="Sandhu D."/>
            <person name="Valliyodan B."/>
            <person name="Lindquist E."/>
            <person name="Peto M."/>
            <person name="Grant D."/>
            <person name="Shu S."/>
            <person name="Goodstein D."/>
            <person name="Barry K."/>
            <person name="Futrell-Griggs M."/>
            <person name="Abernathy B."/>
            <person name="Du J."/>
            <person name="Tian Z."/>
            <person name="Zhu L."/>
            <person name="Gill N."/>
            <person name="Joshi T."/>
            <person name="Libault M."/>
            <person name="Sethuraman A."/>
            <person name="Zhang X.-C."/>
            <person name="Shinozaki K."/>
            <person name="Nguyen H.T."/>
            <person name="Wing R.A."/>
            <person name="Cregan P."/>
            <person name="Specht J."/>
            <person name="Grimwood J."/>
            <person name="Rokhsar D."/>
            <person name="Stacey G."/>
            <person name="Shoemaker R.C."/>
            <person name="Jackson S.A."/>
        </authorList>
    </citation>
    <scope>NUCLEOTIDE SEQUENCE [LARGE SCALE GENOMIC DNA]</scope>
    <source>
        <strain evidence="2">cv. Williams 82</strain>
        <tissue evidence="1">Callus</tissue>
    </source>
</reference>
<evidence type="ECO:0000313" key="3">
    <source>
        <dbReference type="Proteomes" id="UP000008827"/>
    </source>
</evidence>
<proteinExistence type="predicted"/>
<name>K7KKW6_SOYBN</name>
<reference evidence="2" key="2">
    <citation type="submission" date="2018-02" db="UniProtKB">
        <authorList>
            <consortium name="EnsemblPlants"/>
        </authorList>
    </citation>
    <scope>IDENTIFICATION</scope>
    <source>
        <strain evidence="2">Williams 82</strain>
    </source>
</reference>
<dbReference type="PaxDb" id="3847-GLYMA04G35282.1"/>
<dbReference type="HOGENOM" id="CLU_2350861_0_0_1"/>
<keyword evidence="3" id="KW-1185">Reference proteome</keyword>
<dbReference type="EnsemblPlants" id="KRH63512">
    <property type="protein sequence ID" value="KRH63512"/>
    <property type="gene ID" value="GLYMA_04G181600"/>
</dbReference>
<protein>
    <submittedName>
        <fullName evidence="1 2">Uncharacterized protein</fullName>
    </submittedName>
</protein>
<dbReference type="GeneID" id="113001455"/>
<gene>
    <name evidence="2" type="primary">LOC113001455</name>
    <name evidence="1" type="ORF">GLYMA_04G181600</name>
</gene>
<reference evidence="1" key="3">
    <citation type="submission" date="2018-07" db="EMBL/GenBank/DDBJ databases">
        <title>WGS assembly of Glycine max.</title>
        <authorList>
            <person name="Schmutz J."/>
            <person name="Cannon S."/>
            <person name="Schlueter J."/>
            <person name="Ma J."/>
            <person name="Mitros T."/>
            <person name="Nelson W."/>
            <person name="Hyten D."/>
            <person name="Song Q."/>
            <person name="Thelen J."/>
            <person name="Cheng J."/>
            <person name="Xu D."/>
            <person name="Hellsten U."/>
            <person name="May G."/>
            <person name="Yu Y."/>
            <person name="Sakurai T."/>
            <person name="Umezawa T."/>
            <person name="Bhattacharyya M."/>
            <person name="Sandhu D."/>
            <person name="Valliyodan B."/>
            <person name="Lindquist E."/>
            <person name="Peto M."/>
            <person name="Grant D."/>
            <person name="Shu S."/>
            <person name="Goodstein D."/>
            <person name="Barry K."/>
            <person name="Futrell-Griggs M."/>
            <person name="Abernathy B."/>
            <person name="Du J."/>
            <person name="Tian Z."/>
            <person name="Zhu L."/>
            <person name="Gill N."/>
            <person name="Joshi T."/>
            <person name="Libault M."/>
            <person name="Sethuraman A."/>
            <person name="Zhang X."/>
            <person name="Shinozaki K."/>
            <person name="Nguyen H."/>
            <person name="Wing R."/>
            <person name="Cregan P."/>
            <person name="Specht J."/>
            <person name="Grimwood J."/>
            <person name="Rokhsar D."/>
            <person name="Stacey G."/>
            <person name="Shoemaker R."/>
            <person name="Jackson S."/>
        </authorList>
    </citation>
    <scope>NUCLEOTIDE SEQUENCE</scope>
    <source>
        <tissue evidence="1">Callus</tissue>
    </source>
</reference>
<dbReference type="RefSeq" id="XP_025984053.1">
    <property type="nucleotide sequence ID" value="XM_026128268.2"/>
</dbReference>
<dbReference type="AlphaFoldDB" id="K7KKW6"/>
<dbReference type="Gramene" id="KRH63512">
    <property type="protein sequence ID" value="KRH63512"/>
    <property type="gene ID" value="GLYMA_04G181600"/>
</dbReference>